<dbReference type="GO" id="GO:0051603">
    <property type="term" value="P:proteolysis involved in protein catabolic process"/>
    <property type="evidence" value="ECO:0007669"/>
    <property type="project" value="TreeGrafter"/>
</dbReference>
<dbReference type="InterPro" id="IPR055518">
    <property type="entry name" value="DUF7092"/>
</dbReference>
<dbReference type="GO" id="GO:0046872">
    <property type="term" value="F:metal ion binding"/>
    <property type="evidence" value="ECO:0007669"/>
    <property type="project" value="UniProtKB-KW"/>
</dbReference>
<accession>A0A1W7A0X3</accession>
<feature type="compositionally biased region" description="Basic and acidic residues" evidence="7">
    <location>
        <begin position="381"/>
        <end position="393"/>
    </location>
</feature>
<proteinExistence type="inferred from homology"/>
<keyword evidence="3 6" id="KW-0378">Hydrolase</keyword>
<dbReference type="PANTHER" id="PTHR22726:SF1">
    <property type="entry name" value="METALLOENDOPEPTIDASE OMA1, MITOCHONDRIAL"/>
    <property type="match status" value="1"/>
</dbReference>
<keyword evidence="1 6" id="KW-0645">Protease</keyword>
<evidence type="ECO:0000256" key="5">
    <source>
        <dbReference type="ARBA" id="ARBA00023049"/>
    </source>
</evidence>
<feature type="region of interest" description="Disordered" evidence="7">
    <location>
        <begin position="367"/>
        <end position="393"/>
    </location>
</feature>
<dbReference type="EMBL" id="CP021112">
    <property type="protein sequence ID" value="ARQ03243.1"/>
    <property type="molecule type" value="Genomic_DNA"/>
</dbReference>
<feature type="transmembrane region" description="Helical" evidence="8">
    <location>
        <begin position="110"/>
        <end position="133"/>
    </location>
</feature>
<name>A0A1W7A0X3_9HYPH</name>
<dbReference type="PANTHER" id="PTHR22726">
    <property type="entry name" value="METALLOENDOPEPTIDASE OMA1"/>
    <property type="match status" value="1"/>
</dbReference>
<comment type="cofactor">
    <cofactor evidence="6">
        <name>Zn(2+)</name>
        <dbReference type="ChEBI" id="CHEBI:29105"/>
    </cofactor>
    <text evidence="6">Binds 1 zinc ion per subunit.</text>
</comment>
<dbReference type="GO" id="GO:0016020">
    <property type="term" value="C:membrane"/>
    <property type="evidence" value="ECO:0007669"/>
    <property type="project" value="TreeGrafter"/>
</dbReference>
<evidence type="ECO:0000256" key="3">
    <source>
        <dbReference type="ARBA" id="ARBA00022801"/>
    </source>
</evidence>
<comment type="similarity">
    <text evidence="6">Belongs to the peptidase M48 family.</text>
</comment>
<evidence type="ECO:0000256" key="8">
    <source>
        <dbReference type="SAM" id="Phobius"/>
    </source>
</evidence>
<dbReference type="KEGG" id="psin:CAK95_27995"/>
<evidence type="ECO:0000256" key="7">
    <source>
        <dbReference type="SAM" id="MobiDB-lite"/>
    </source>
</evidence>
<keyword evidence="12" id="KW-1185">Reference proteome</keyword>
<dbReference type="Pfam" id="PF23368">
    <property type="entry name" value="DUF7092"/>
    <property type="match status" value="1"/>
</dbReference>
<dbReference type="Gene3D" id="3.30.2010.10">
    <property type="entry name" value="Metalloproteases ('zincins'), catalytic domain"/>
    <property type="match status" value="1"/>
</dbReference>
<feature type="domain" description="Peptidase M48" evidence="9">
    <location>
        <begin position="174"/>
        <end position="340"/>
    </location>
</feature>
<feature type="domain" description="DUF7092" evidence="10">
    <location>
        <begin position="18"/>
        <end position="89"/>
    </location>
</feature>
<organism evidence="11 12">
    <name type="scientific">Pseudorhodoplanes sinuspersici</name>
    <dbReference type="NCBI Taxonomy" id="1235591"/>
    <lineage>
        <taxon>Bacteria</taxon>
        <taxon>Pseudomonadati</taxon>
        <taxon>Pseudomonadota</taxon>
        <taxon>Alphaproteobacteria</taxon>
        <taxon>Hyphomicrobiales</taxon>
        <taxon>Pseudorhodoplanes</taxon>
    </lineage>
</organism>
<dbReference type="InterPro" id="IPR001915">
    <property type="entry name" value="Peptidase_M48"/>
</dbReference>
<evidence type="ECO:0000256" key="1">
    <source>
        <dbReference type="ARBA" id="ARBA00022670"/>
    </source>
</evidence>
<evidence type="ECO:0000256" key="2">
    <source>
        <dbReference type="ARBA" id="ARBA00022723"/>
    </source>
</evidence>
<evidence type="ECO:0000259" key="10">
    <source>
        <dbReference type="Pfam" id="PF23368"/>
    </source>
</evidence>
<dbReference type="GO" id="GO:0004222">
    <property type="term" value="F:metalloendopeptidase activity"/>
    <property type="evidence" value="ECO:0007669"/>
    <property type="project" value="InterPro"/>
</dbReference>
<dbReference type="CDD" id="cd07332">
    <property type="entry name" value="M48C_Oma1_like"/>
    <property type="match status" value="1"/>
</dbReference>
<sequence>MPDGARGDAALPPPENDVAAVFYDGSSNRKRRVDLQFNTQLDIVEDGSVIASWPYADIRQVDSTRAMRLSSVSAPALARLEIEDKATAGRIAALCPSLDAAQSGKQTGRIVAWSLAAACSIILVTVFGIPLIADRMAPLVPFAIEQRMGEAVDRQARAILGGRECTDPQGQAAFTKLVTKLKDASGFDTPLDAHVLSSSIPNAFALPGGKVYLLDGLLAKARDVDEVAGVLAHELGHAHNRDGLRKMIQTGGSSFLIGLLFGDVMGGGAVLFAARSILDASYSRDAETRADDFAIHGMHALGRSPEPLGELLVRMTGGSRVATIIDSHPVSAERLERMKKDARPVTGAPILTGEEWKALKDICKAERGHTSAGARPPRRTANQEKDKAAKEGR</sequence>
<evidence type="ECO:0000313" key="12">
    <source>
        <dbReference type="Proteomes" id="UP000194137"/>
    </source>
</evidence>
<keyword evidence="8" id="KW-0472">Membrane</keyword>
<dbReference type="InterPro" id="IPR051156">
    <property type="entry name" value="Mito/Outer_Membr_Metalloprot"/>
</dbReference>
<evidence type="ECO:0000313" key="11">
    <source>
        <dbReference type="EMBL" id="ARQ03243.1"/>
    </source>
</evidence>
<keyword evidence="5 6" id="KW-0482">Metalloprotease</keyword>
<reference evidence="11 12" key="1">
    <citation type="submission" date="2017-05" db="EMBL/GenBank/DDBJ databases">
        <title>Full genome sequence of Pseudorhodoplanes sinuspersici.</title>
        <authorList>
            <person name="Dastgheib S.M.M."/>
            <person name="Shavandi M."/>
            <person name="Tirandaz H."/>
        </authorList>
    </citation>
    <scope>NUCLEOTIDE SEQUENCE [LARGE SCALE GENOMIC DNA]</scope>
    <source>
        <strain evidence="11 12">RIPI110</strain>
    </source>
</reference>
<dbReference type="Pfam" id="PF01435">
    <property type="entry name" value="Peptidase_M48"/>
    <property type="match status" value="1"/>
</dbReference>
<dbReference type="STRING" id="1235591.CAK95_27995"/>
<dbReference type="AlphaFoldDB" id="A0A1W7A0X3"/>
<dbReference type="Proteomes" id="UP000194137">
    <property type="component" value="Chromosome"/>
</dbReference>
<keyword evidence="8" id="KW-1133">Transmembrane helix</keyword>
<evidence type="ECO:0000256" key="4">
    <source>
        <dbReference type="ARBA" id="ARBA00022833"/>
    </source>
</evidence>
<keyword evidence="2" id="KW-0479">Metal-binding</keyword>
<keyword evidence="4 6" id="KW-0862">Zinc</keyword>
<evidence type="ECO:0000256" key="6">
    <source>
        <dbReference type="RuleBase" id="RU003983"/>
    </source>
</evidence>
<protein>
    <submittedName>
        <fullName evidence="11">Uncharacterized protein</fullName>
    </submittedName>
</protein>
<keyword evidence="8" id="KW-0812">Transmembrane</keyword>
<dbReference type="OrthoDB" id="9810445at2"/>
<evidence type="ECO:0000259" key="9">
    <source>
        <dbReference type="Pfam" id="PF01435"/>
    </source>
</evidence>
<gene>
    <name evidence="11" type="ORF">CAK95_27995</name>
</gene>